<reference evidence="1 2" key="1">
    <citation type="submission" date="2021-06" db="EMBL/GenBank/DDBJ databases">
        <authorList>
            <person name="Kallberg Y."/>
            <person name="Tangrot J."/>
            <person name="Rosling A."/>
        </authorList>
    </citation>
    <scope>NUCLEOTIDE SEQUENCE [LARGE SCALE GENOMIC DNA]</scope>
    <source>
        <strain evidence="1 2">120-4 pot B 10/14</strain>
    </source>
</reference>
<dbReference type="EMBL" id="CAJVQB010036096">
    <property type="protein sequence ID" value="CAG8823460.1"/>
    <property type="molecule type" value="Genomic_DNA"/>
</dbReference>
<sequence>ADKPSNRINPVLGYNQSKNVAAKFPQFSVAPIKIVKINSELDGKDYDVIYVIKIQHNAKPIRHSLVKLQ</sequence>
<evidence type="ECO:0000313" key="2">
    <source>
        <dbReference type="Proteomes" id="UP000789901"/>
    </source>
</evidence>
<dbReference type="Proteomes" id="UP000789901">
    <property type="component" value="Unassembled WGS sequence"/>
</dbReference>
<keyword evidence="2" id="KW-1185">Reference proteome</keyword>
<feature type="non-terminal residue" evidence="1">
    <location>
        <position position="1"/>
    </location>
</feature>
<comment type="caution">
    <text evidence="1">The sequence shown here is derived from an EMBL/GenBank/DDBJ whole genome shotgun (WGS) entry which is preliminary data.</text>
</comment>
<organism evidence="1 2">
    <name type="scientific">Gigaspora margarita</name>
    <dbReference type="NCBI Taxonomy" id="4874"/>
    <lineage>
        <taxon>Eukaryota</taxon>
        <taxon>Fungi</taxon>
        <taxon>Fungi incertae sedis</taxon>
        <taxon>Mucoromycota</taxon>
        <taxon>Glomeromycotina</taxon>
        <taxon>Glomeromycetes</taxon>
        <taxon>Diversisporales</taxon>
        <taxon>Gigasporaceae</taxon>
        <taxon>Gigaspora</taxon>
    </lineage>
</organism>
<name>A0ABN7WAA2_GIGMA</name>
<gene>
    <name evidence="1" type="ORF">GMARGA_LOCUS28346</name>
</gene>
<protein>
    <submittedName>
        <fullName evidence="1">20472_t:CDS:1</fullName>
    </submittedName>
</protein>
<accession>A0ABN7WAA2</accession>
<proteinExistence type="predicted"/>
<evidence type="ECO:0000313" key="1">
    <source>
        <dbReference type="EMBL" id="CAG8823460.1"/>
    </source>
</evidence>